<dbReference type="EMBL" id="KN824915">
    <property type="protein sequence ID" value="KIK97914.1"/>
    <property type="molecule type" value="Genomic_DNA"/>
</dbReference>
<dbReference type="PANTHER" id="PTHR31438:SF1">
    <property type="entry name" value="LYSINE N-ACYLTRANSFERASE C17G9.06C-RELATED"/>
    <property type="match status" value="1"/>
</dbReference>
<comment type="similarity">
    <text evidence="1">Belongs to the lysine N-acyltransferase MbtK family.</text>
</comment>
<keyword evidence="4" id="KW-1185">Reference proteome</keyword>
<dbReference type="GO" id="GO:0019290">
    <property type="term" value="P:siderophore biosynthetic process"/>
    <property type="evidence" value="ECO:0007669"/>
    <property type="project" value="InterPro"/>
</dbReference>
<evidence type="ECO:0000313" key="3">
    <source>
        <dbReference type="EMBL" id="KIK97914.1"/>
    </source>
</evidence>
<dbReference type="STRING" id="930991.A0A0D0E7S8"/>
<dbReference type="OrthoDB" id="4250781at2759"/>
<dbReference type="SUPFAM" id="SSF55729">
    <property type="entry name" value="Acyl-CoA N-acyltransferases (Nat)"/>
    <property type="match status" value="1"/>
</dbReference>
<dbReference type="InterPro" id="IPR016181">
    <property type="entry name" value="Acyl_CoA_acyltransferase"/>
</dbReference>
<dbReference type="InterPro" id="IPR019432">
    <property type="entry name" value="Acyltransferase_MbtK/IucB-like"/>
</dbReference>
<protein>
    <recommendedName>
        <fullName evidence="2">Acyltransferase MbtK/IucB-like conserved domain-containing protein</fullName>
    </recommendedName>
</protein>
<reference evidence="3 4" key="1">
    <citation type="submission" date="2014-04" db="EMBL/GenBank/DDBJ databases">
        <authorList>
            <consortium name="DOE Joint Genome Institute"/>
            <person name="Kuo A."/>
            <person name="Kohler A."/>
            <person name="Jargeat P."/>
            <person name="Nagy L.G."/>
            <person name="Floudas D."/>
            <person name="Copeland A."/>
            <person name="Barry K.W."/>
            <person name="Cichocki N."/>
            <person name="Veneault-Fourrey C."/>
            <person name="LaButti K."/>
            <person name="Lindquist E.A."/>
            <person name="Lipzen A."/>
            <person name="Lundell T."/>
            <person name="Morin E."/>
            <person name="Murat C."/>
            <person name="Sun H."/>
            <person name="Tunlid A."/>
            <person name="Henrissat B."/>
            <person name="Grigoriev I.V."/>
            <person name="Hibbett D.S."/>
            <person name="Martin F."/>
            <person name="Nordberg H.P."/>
            <person name="Cantor M.N."/>
            <person name="Hua S.X."/>
        </authorList>
    </citation>
    <scope>NUCLEOTIDE SEQUENCE [LARGE SCALE GENOMIC DNA]</scope>
    <source>
        <strain evidence="3 4">Ve08.2h10</strain>
    </source>
</reference>
<dbReference type="InParanoid" id="A0A0D0E7S8"/>
<dbReference type="GO" id="GO:0016410">
    <property type="term" value="F:N-acyltransferase activity"/>
    <property type="evidence" value="ECO:0007669"/>
    <property type="project" value="TreeGrafter"/>
</dbReference>
<gene>
    <name evidence="3" type="ORF">PAXRUDRAFT_824450</name>
</gene>
<evidence type="ECO:0000259" key="2">
    <source>
        <dbReference type="SMART" id="SM01006"/>
    </source>
</evidence>
<accession>A0A0D0E7S8</accession>
<evidence type="ECO:0000256" key="1">
    <source>
        <dbReference type="ARBA" id="ARBA00009893"/>
    </source>
</evidence>
<dbReference type="AlphaFoldDB" id="A0A0D0E7S8"/>
<feature type="domain" description="Acyltransferase MbtK/IucB-like conserved" evidence="2">
    <location>
        <begin position="265"/>
        <end position="309"/>
    </location>
</feature>
<sequence>MFRSRERLQAIQNALVTRRDMAPDPVRTFLLPDRKRVDINQLQPYCPSGVDFSVPEFQILVDGVHVCTYRSLDRTAVLLLSAVGTPHELTATHVPRYPVLEIYISSGGASAQGSRQITIQDMWAIIYALFIRHHEQDTIPIVLSPEIQNHIVLCSYILCSGLGRTAISSHGSKEDIFLSRAAFWQGAGTHGYHGRGWLCPSSASTQYAAAPFPSVQSFTRTPLVITAHPLRPPKPLPGEVLYRRYCPTVDQVLEFTCFDIGIDDEVSPHLEAFHRWQNDERVSKGWDERGTLEQHRQYVKNVLKDPGVLPIMMSWDGVLMGYAELVYLKENHVATYIPDGAKDWDRGLHVLAGEERFRGWERAQAWLRSVHHYLFLADPRTERVIGEPKAENAAIIQVSLDATMHLATFFDFPYKRSVLTFLPRERFFKMDVL</sequence>
<dbReference type="Gene3D" id="3.40.630.30">
    <property type="match status" value="1"/>
</dbReference>
<dbReference type="PANTHER" id="PTHR31438">
    <property type="entry name" value="LYSINE N-ACYLTRANSFERASE C17G9.06C-RELATED"/>
    <property type="match status" value="1"/>
</dbReference>
<organism evidence="3 4">
    <name type="scientific">Paxillus rubicundulus Ve08.2h10</name>
    <dbReference type="NCBI Taxonomy" id="930991"/>
    <lineage>
        <taxon>Eukaryota</taxon>
        <taxon>Fungi</taxon>
        <taxon>Dikarya</taxon>
        <taxon>Basidiomycota</taxon>
        <taxon>Agaricomycotina</taxon>
        <taxon>Agaricomycetes</taxon>
        <taxon>Agaricomycetidae</taxon>
        <taxon>Boletales</taxon>
        <taxon>Paxilineae</taxon>
        <taxon>Paxillaceae</taxon>
        <taxon>Paxillus</taxon>
    </lineage>
</organism>
<dbReference type="SMART" id="SM01006">
    <property type="entry name" value="AlcB"/>
    <property type="match status" value="1"/>
</dbReference>
<reference evidence="4" key="2">
    <citation type="submission" date="2015-01" db="EMBL/GenBank/DDBJ databases">
        <title>Evolutionary Origins and Diversification of the Mycorrhizal Mutualists.</title>
        <authorList>
            <consortium name="DOE Joint Genome Institute"/>
            <consortium name="Mycorrhizal Genomics Consortium"/>
            <person name="Kohler A."/>
            <person name="Kuo A."/>
            <person name="Nagy L.G."/>
            <person name="Floudas D."/>
            <person name="Copeland A."/>
            <person name="Barry K.W."/>
            <person name="Cichocki N."/>
            <person name="Veneault-Fourrey C."/>
            <person name="LaButti K."/>
            <person name="Lindquist E.A."/>
            <person name="Lipzen A."/>
            <person name="Lundell T."/>
            <person name="Morin E."/>
            <person name="Murat C."/>
            <person name="Riley R."/>
            <person name="Ohm R."/>
            <person name="Sun H."/>
            <person name="Tunlid A."/>
            <person name="Henrissat B."/>
            <person name="Grigoriev I.V."/>
            <person name="Hibbett D.S."/>
            <person name="Martin F."/>
        </authorList>
    </citation>
    <scope>NUCLEOTIDE SEQUENCE [LARGE SCALE GENOMIC DNA]</scope>
    <source>
        <strain evidence="4">Ve08.2h10</strain>
    </source>
</reference>
<evidence type="ECO:0000313" key="4">
    <source>
        <dbReference type="Proteomes" id="UP000054538"/>
    </source>
</evidence>
<dbReference type="Pfam" id="PF13523">
    <property type="entry name" value="Acetyltransf_8"/>
    <property type="match status" value="1"/>
</dbReference>
<dbReference type="HOGENOM" id="CLU_039848_7_1_1"/>
<name>A0A0D0E7S8_9AGAM</name>
<dbReference type="Proteomes" id="UP000054538">
    <property type="component" value="Unassembled WGS sequence"/>
</dbReference>
<proteinExistence type="inferred from homology"/>